<evidence type="ECO:0000313" key="2">
    <source>
        <dbReference type="EMBL" id="PHM28064.1"/>
    </source>
</evidence>
<dbReference type="Pfam" id="PF13476">
    <property type="entry name" value="AAA_23"/>
    <property type="match status" value="1"/>
</dbReference>
<evidence type="ECO:0000259" key="1">
    <source>
        <dbReference type="Pfam" id="PF13476"/>
    </source>
</evidence>
<protein>
    <recommendedName>
        <fullName evidence="1">Rad50/SbcC-type AAA domain-containing protein</fullName>
    </recommendedName>
</protein>
<name>A0A2D0J174_XENBU</name>
<comment type="caution">
    <text evidence="2">The sequence shown here is derived from an EMBL/GenBank/DDBJ whole genome shotgun (WGS) entry which is preliminary data.</text>
</comment>
<evidence type="ECO:0000313" key="3">
    <source>
        <dbReference type="Proteomes" id="UP000225833"/>
    </source>
</evidence>
<dbReference type="EMBL" id="NIBS01000007">
    <property type="protein sequence ID" value="PHM28064.1"/>
    <property type="molecule type" value="Genomic_DNA"/>
</dbReference>
<dbReference type="InterPro" id="IPR038729">
    <property type="entry name" value="Rad50/SbcC_AAA"/>
</dbReference>
<dbReference type="InterPro" id="IPR027417">
    <property type="entry name" value="P-loop_NTPase"/>
</dbReference>
<dbReference type="GO" id="GO:0006302">
    <property type="term" value="P:double-strand break repair"/>
    <property type="evidence" value="ECO:0007669"/>
    <property type="project" value="InterPro"/>
</dbReference>
<proteinExistence type="predicted"/>
<dbReference type="Proteomes" id="UP000225833">
    <property type="component" value="Unassembled WGS sequence"/>
</dbReference>
<reference evidence="2 3" key="1">
    <citation type="journal article" date="2017" name="Nat. Microbiol.">
        <title>Natural product diversity associated with the nematode symbionts Photorhabdus and Xenorhabdus.</title>
        <authorList>
            <person name="Tobias N.J."/>
            <person name="Wolff H."/>
            <person name="Djahanschiri B."/>
            <person name="Grundmann F."/>
            <person name="Kronenwerth M."/>
            <person name="Shi Y.M."/>
            <person name="Simonyi S."/>
            <person name="Grun P."/>
            <person name="Shapiro-Ilan D."/>
            <person name="Pidot S.J."/>
            <person name="Stinear T.P."/>
            <person name="Ebersberger I."/>
            <person name="Bode H.B."/>
        </authorList>
    </citation>
    <scope>NUCLEOTIDE SEQUENCE [LARGE SCALE GENOMIC DNA]</scope>
    <source>
        <strain evidence="2 3">DSM 16342</strain>
    </source>
</reference>
<sequence>MKSYLRIERLILAGVRKNYIVRFEEGLNIIHGDSDTGKSSILEFINYLLGASKIELADEIITSINFAALEIIINDTPHTIVRDIYKPQDFIEVYLCSFEKREGFISRKYAPNFSNNNAPDGFYSDFLMDALNFPKLKLKVSPTQSTSQFKRLSFRNIIKYVYVNQDDMGSKSLLGLTDWAKYTYTKEVFKYIYNVLDTDILDIEQQISNKRIELNNLRKKYEHVSDFLRETGYESIPSIDDAIGECEVIYESFNDELSKLNNNMMANSDNYNQLKTYHSEFSLKIKVITKNIEDITSKKEQYIRLKNDYANDIKKIKAIHLVNKKIGVAQDMKCNCPICDNIITIEKGDGGFIKSKPESLDEELLSLLKREKSIEELIIILTNEQRNLLGNKVKLEGDLIKVSEMIDTEAKQFITPFLTQRDALLKEMTSVSKKRESLVSSLRVRNHQDELLTKQKTISDNIETLIEKLDDLKGKAPSIEGVLSSLGDDLMAFLTGVKIKNRTGISINKKHFSPVVRERDYFNITSGGLRTIISIGYMAAILKSSIDADINHPRLLMLDTIGKYLGKNLKPKYAAQTNIKEDIDEGISDPEKYENIYNELIEICNYAQRKKSPCQIIVVDNDVPDKLSERLKAITAAHFSTNRENGLPVGLIDDVIYKH</sequence>
<dbReference type="RefSeq" id="WP_099135715.1">
    <property type="nucleotide sequence ID" value="NZ_CAWNNJ010000141.1"/>
</dbReference>
<dbReference type="AlphaFoldDB" id="A0A2D0J174"/>
<dbReference type="Gene3D" id="3.40.50.300">
    <property type="entry name" value="P-loop containing nucleotide triphosphate hydrolases"/>
    <property type="match status" value="1"/>
</dbReference>
<accession>A0A2D0J174</accession>
<feature type="domain" description="Rad50/SbcC-type AAA" evidence="1">
    <location>
        <begin position="21"/>
        <end position="302"/>
    </location>
</feature>
<dbReference type="OrthoDB" id="103556at2"/>
<organism evidence="2 3">
    <name type="scientific">Xenorhabdus budapestensis</name>
    <dbReference type="NCBI Taxonomy" id="290110"/>
    <lineage>
        <taxon>Bacteria</taxon>
        <taxon>Pseudomonadati</taxon>
        <taxon>Pseudomonadota</taxon>
        <taxon>Gammaproteobacteria</taxon>
        <taxon>Enterobacterales</taxon>
        <taxon>Morganellaceae</taxon>
        <taxon>Xenorhabdus</taxon>
    </lineage>
</organism>
<dbReference type="GO" id="GO:0016887">
    <property type="term" value="F:ATP hydrolysis activity"/>
    <property type="evidence" value="ECO:0007669"/>
    <property type="project" value="InterPro"/>
</dbReference>
<dbReference type="SUPFAM" id="SSF52540">
    <property type="entry name" value="P-loop containing nucleoside triphosphate hydrolases"/>
    <property type="match status" value="1"/>
</dbReference>
<gene>
    <name evidence="2" type="ORF">Xbud_01794</name>
</gene>